<sequence length="221" mass="24830">MSILSLSICFIFLFLSCSAISQGALMPDRAGIRYMEGETSIPSRINVWAPETASTREALFHMHHRFSPIAPTGCIWPCPVDWHGINYLKSPYTKVTTASFVIDIGCTVQELQSWHLRLGRVDCDGRWGGCPGLRRDRTSRGGILSLPCSPSQIPWARRRSRTWKSLLSCITEKASDERPLTILPLLLERAASHCTAHERFDIDASYPAEKSSYKRADTQEC</sequence>
<reference evidence="2" key="1">
    <citation type="journal article" date="2020" name="Stud. Mycol.">
        <title>101 Dothideomycetes genomes: a test case for predicting lifestyles and emergence of pathogens.</title>
        <authorList>
            <person name="Haridas S."/>
            <person name="Albert R."/>
            <person name="Binder M."/>
            <person name="Bloem J."/>
            <person name="Labutti K."/>
            <person name="Salamov A."/>
            <person name="Andreopoulos B."/>
            <person name="Baker S."/>
            <person name="Barry K."/>
            <person name="Bills G."/>
            <person name="Bluhm B."/>
            <person name="Cannon C."/>
            <person name="Castanera R."/>
            <person name="Culley D."/>
            <person name="Daum C."/>
            <person name="Ezra D."/>
            <person name="Gonzalez J."/>
            <person name="Henrissat B."/>
            <person name="Kuo A."/>
            <person name="Liang C."/>
            <person name="Lipzen A."/>
            <person name="Lutzoni F."/>
            <person name="Magnuson J."/>
            <person name="Mondo S."/>
            <person name="Nolan M."/>
            <person name="Ohm R."/>
            <person name="Pangilinan J."/>
            <person name="Park H.-J."/>
            <person name="Ramirez L."/>
            <person name="Alfaro M."/>
            <person name="Sun H."/>
            <person name="Tritt A."/>
            <person name="Yoshinaga Y."/>
            <person name="Zwiers L.-H."/>
            <person name="Turgeon B."/>
            <person name="Goodwin S."/>
            <person name="Spatafora J."/>
            <person name="Crous P."/>
            <person name="Grigoriev I."/>
        </authorList>
    </citation>
    <scope>NUCLEOTIDE SEQUENCE</scope>
    <source>
        <strain evidence="2">CBS 379.55</strain>
    </source>
</reference>
<organism evidence="2 3">
    <name type="scientific">Westerdykella ornata</name>
    <dbReference type="NCBI Taxonomy" id="318751"/>
    <lineage>
        <taxon>Eukaryota</taxon>
        <taxon>Fungi</taxon>
        <taxon>Dikarya</taxon>
        <taxon>Ascomycota</taxon>
        <taxon>Pezizomycotina</taxon>
        <taxon>Dothideomycetes</taxon>
        <taxon>Pleosporomycetidae</taxon>
        <taxon>Pleosporales</taxon>
        <taxon>Sporormiaceae</taxon>
        <taxon>Westerdykella</taxon>
    </lineage>
</organism>
<gene>
    <name evidence="2" type="ORF">EI97DRAFT_441147</name>
</gene>
<dbReference type="EMBL" id="ML986489">
    <property type="protein sequence ID" value="KAF2277854.1"/>
    <property type="molecule type" value="Genomic_DNA"/>
</dbReference>
<feature type="chain" id="PRO_5025504348" evidence="1">
    <location>
        <begin position="20"/>
        <end position="221"/>
    </location>
</feature>
<evidence type="ECO:0000313" key="3">
    <source>
        <dbReference type="Proteomes" id="UP000800097"/>
    </source>
</evidence>
<evidence type="ECO:0000256" key="1">
    <source>
        <dbReference type="SAM" id="SignalP"/>
    </source>
</evidence>
<dbReference type="AlphaFoldDB" id="A0A6A6JNM5"/>
<name>A0A6A6JNM5_WESOR</name>
<proteinExistence type="predicted"/>
<protein>
    <submittedName>
        <fullName evidence="2">Uncharacterized protein</fullName>
    </submittedName>
</protein>
<feature type="signal peptide" evidence="1">
    <location>
        <begin position="1"/>
        <end position="19"/>
    </location>
</feature>
<accession>A0A6A6JNM5</accession>
<keyword evidence="3" id="KW-1185">Reference proteome</keyword>
<dbReference type="RefSeq" id="XP_033655393.1">
    <property type="nucleotide sequence ID" value="XM_033799681.1"/>
</dbReference>
<dbReference type="Proteomes" id="UP000800097">
    <property type="component" value="Unassembled WGS sequence"/>
</dbReference>
<dbReference type="GeneID" id="54552856"/>
<evidence type="ECO:0000313" key="2">
    <source>
        <dbReference type="EMBL" id="KAF2277854.1"/>
    </source>
</evidence>
<keyword evidence="1" id="KW-0732">Signal</keyword>